<evidence type="ECO:0000256" key="1">
    <source>
        <dbReference type="ARBA" id="ARBA00022801"/>
    </source>
</evidence>
<dbReference type="SUPFAM" id="SSF55785">
    <property type="entry name" value="PYP-like sensor domain (PAS domain)"/>
    <property type="match status" value="1"/>
</dbReference>
<reference evidence="4 5" key="1">
    <citation type="submission" date="2022-10" db="EMBL/GenBank/DDBJ databases">
        <title>Draft genome assembly of moderately radiation resistant bacterium Metabacillus halosaccharovorans.</title>
        <authorList>
            <person name="Pal S."/>
            <person name="Gopinathan A."/>
        </authorList>
    </citation>
    <scope>NUCLEOTIDE SEQUENCE [LARGE SCALE GENOMIC DNA]</scope>
    <source>
        <strain evidence="4 5">VITHBRA001</strain>
    </source>
</reference>
<evidence type="ECO:0000313" key="4">
    <source>
        <dbReference type="EMBL" id="MCV9885404.1"/>
    </source>
</evidence>
<proteinExistence type="predicted"/>
<accession>A0ABT3DEA7</accession>
<keyword evidence="5" id="KW-1185">Reference proteome</keyword>
<dbReference type="RefSeq" id="WP_264142188.1">
    <property type="nucleotide sequence ID" value="NZ_JAOYEY010000031.1"/>
</dbReference>
<sequence length="402" mass="45763">MDEQLNCAPGGFLSLSEDSVILSVNQTLCELLDLSSDVIIGQHIHSILPKSARVFYELYFMPLVQIGKRVEELYISLVAKNGKEIPVLINANKRENKSQNVIECILIPIKIRDEYENVLLNTKKELEKALLDKQKAVSELRTALKTVEEKQQELLGLYKQNQTFKIETKRELELARKIQETALTDRISNECIHIESHYRASHELSGDIYGIYQIDKYRYGVIILDVMGHGISSALITMSLQSLFQRLIPKDGNPQTVVKELDQYLHNLFQNSEQSMYYCTVIYLLIDTAAQEIDFINGGHPPAFLQDTTGIKELQSSFPPIGTFEGIEFKTTTLPYEKGSRLLLYTDGVTDPFGFNHLKPLLIDNQNIPLVSLKKKIIQSIDSTEFAYHESDDQCFLVIDLL</sequence>
<comment type="caution">
    <text evidence="4">The sequence shown here is derived from an EMBL/GenBank/DDBJ whole genome shotgun (WGS) entry which is preliminary data.</text>
</comment>
<keyword evidence="2" id="KW-0175">Coiled coil</keyword>
<dbReference type="InterPro" id="IPR052016">
    <property type="entry name" value="Bact_Sigma-Reg"/>
</dbReference>
<dbReference type="PANTHER" id="PTHR43156">
    <property type="entry name" value="STAGE II SPORULATION PROTEIN E-RELATED"/>
    <property type="match status" value="1"/>
</dbReference>
<evidence type="ECO:0000313" key="5">
    <source>
        <dbReference type="Proteomes" id="UP001526147"/>
    </source>
</evidence>
<organism evidence="4 5">
    <name type="scientific">Metabacillus halosaccharovorans</name>
    <dbReference type="NCBI Taxonomy" id="930124"/>
    <lineage>
        <taxon>Bacteria</taxon>
        <taxon>Bacillati</taxon>
        <taxon>Bacillota</taxon>
        <taxon>Bacilli</taxon>
        <taxon>Bacillales</taxon>
        <taxon>Bacillaceae</taxon>
        <taxon>Metabacillus</taxon>
    </lineage>
</organism>
<dbReference type="InterPro" id="IPR036457">
    <property type="entry name" value="PPM-type-like_dom_sf"/>
</dbReference>
<dbReference type="InterPro" id="IPR000014">
    <property type="entry name" value="PAS"/>
</dbReference>
<feature type="domain" description="PPM-type phosphatase" evidence="3">
    <location>
        <begin position="189"/>
        <end position="401"/>
    </location>
</feature>
<evidence type="ECO:0000259" key="3">
    <source>
        <dbReference type="SMART" id="SM00331"/>
    </source>
</evidence>
<dbReference type="EMBL" id="JAOYEY010000031">
    <property type="protein sequence ID" value="MCV9885404.1"/>
    <property type="molecule type" value="Genomic_DNA"/>
</dbReference>
<dbReference type="InterPro" id="IPR001932">
    <property type="entry name" value="PPM-type_phosphatase-like_dom"/>
</dbReference>
<dbReference type="Gene3D" id="3.60.40.10">
    <property type="entry name" value="PPM-type phosphatase domain"/>
    <property type="match status" value="1"/>
</dbReference>
<protein>
    <submittedName>
        <fullName evidence="4">SpoIIE family protein phosphatase</fullName>
    </submittedName>
</protein>
<dbReference type="Proteomes" id="UP001526147">
    <property type="component" value="Unassembled WGS sequence"/>
</dbReference>
<dbReference type="CDD" id="cd00130">
    <property type="entry name" value="PAS"/>
    <property type="match status" value="1"/>
</dbReference>
<dbReference type="InterPro" id="IPR035965">
    <property type="entry name" value="PAS-like_dom_sf"/>
</dbReference>
<dbReference type="NCBIfam" id="TIGR00229">
    <property type="entry name" value="sensory_box"/>
    <property type="match status" value="1"/>
</dbReference>
<dbReference type="PANTHER" id="PTHR43156:SF14">
    <property type="entry name" value="PHOSPHOSERINE PHOSPHATASE RSBP"/>
    <property type="match status" value="1"/>
</dbReference>
<name>A0ABT3DEA7_9BACI</name>
<dbReference type="SMART" id="SM00331">
    <property type="entry name" value="PP2C_SIG"/>
    <property type="match status" value="1"/>
</dbReference>
<gene>
    <name evidence="4" type="ORF">OIH86_07045</name>
</gene>
<feature type="coiled-coil region" evidence="2">
    <location>
        <begin position="112"/>
        <end position="153"/>
    </location>
</feature>
<dbReference type="Gene3D" id="3.30.450.20">
    <property type="entry name" value="PAS domain"/>
    <property type="match status" value="1"/>
</dbReference>
<dbReference type="Pfam" id="PF13426">
    <property type="entry name" value="PAS_9"/>
    <property type="match status" value="1"/>
</dbReference>
<evidence type="ECO:0000256" key="2">
    <source>
        <dbReference type="SAM" id="Coils"/>
    </source>
</evidence>
<dbReference type="SUPFAM" id="SSF81606">
    <property type="entry name" value="PP2C-like"/>
    <property type="match status" value="1"/>
</dbReference>
<keyword evidence="1" id="KW-0378">Hydrolase</keyword>
<dbReference type="Pfam" id="PF07228">
    <property type="entry name" value="SpoIIE"/>
    <property type="match status" value="1"/>
</dbReference>